<evidence type="ECO:0000313" key="2">
    <source>
        <dbReference type="EMBL" id="CAG2247258.1"/>
    </source>
</evidence>
<evidence type="ECO:0000313" key="3">
    <source>
        <dbReference type="Proteomes" id="UP000683360"/>
    </source>
</evidence>
<accession>A0A8S3UYJ6</accession>
<protein>
    <submittedName>
        <fullName evidence="2">Uncharacterized protein</fullName>
    </submittedName>
</protein>
<keyword evidence="3" id="KW-1185">Reference proteome</keyword>
<feature type="compositionally biased region" description="Acidic residues" evidence="1">
    <location>
        <begin position="25"/>
        <end position="37"/>
    </location>
</feature>
<feature type="compositionally biased region" description="Polar residues" evidence="1">
    <location>
        <begin position="12"/>
        <end position="24"/>
    </location>
</feature>
<reference evidence="2" key="1">
    <citation type="submission" date="2021-03" db="EMBL/GenBank/DDBJ databases">
        <authorList>
            <person name="Bekaert M."/>
        </authorList>
    </citation>
    <scope>NUCLEOTIDE SEQUENCE</scope>
</reference>
<comment type="caution">
    <text evidence="2">The sequence shown here is derived from an EMBL/GenBank/DDBJ whole genome shotgun (WGS) entry which is preliminary data.</text>
</comment>
<organism evidence="2 3">
    <name type="scientific">Mytilus edulis</name>
    <name type="common">Blue mussel</name>
    <dbReference type="NCBI Taxonomy" id="6550"/>
    <lineage>
        <taxon>Eukaryota</taxon>
        <taxon>Metazoa</taxon>
        <taxon>Spiralia</taxon>
        <taxon>Lophotrochozoa</taxon>
        <taxon>Mollusca</taxon>
        <taxon>Bivalvia</taxon>
        <taxon>Autobranchia</taxon>
        <taxon>Pteriomorphia</taxon>
        <taxon>Mytilida</taxon>
        <taxon>Mytiloidea</taxon>
        <taxon>Mytilidae</taxon>
        <taxon>Mytilinae</taxon>
        <taxon>Mytilus</taxon>
    </lineage>
</organism>
<name>A0A8S3UYJ6_MYTED</name>
<feature type="region of interest" description="Disordered" evidence="1">
    <location>
        <begin position="12"/>
        <end position="37"/>
    </location>
</feature>
<sequence>MIKLYVKNPTLSQSSFSNSATQTDTNEDSDTEWFDAEDTEPYDLVENSSDDYTNEYPKTVQLAGNMNMVNKIIPISEKDAWLLSNRQLRKIVDLSLEHKVYADDVDDFVLFKDGCVLILNKQNSFLMKLRTDRRLLKFANVGNDRRIPMCLCVYENDLLVIYLSQPGEYTDYVMWMNTEGIIITKHMFLRLLVTGHVLCEF</sequence>
<dbReference type="Proteomes" id="UP000683360">
    <property type="component" value="Unassembled WGS sequence"/>
</dbReference>
<dbReference type="AlphaFoldDB" id="A0A8S3UYJ6"/>
<proteinExistence type="predicted"/>
<dbReference type="EMBL" id="CAJPWZ010002893">
    <property type="protein sequence ID" value="CAG2247258.1"/>
    <property type="molecule type" value="Genomic_DNA"/>
</dbReference>
<gene>
    <name evidence="2" type="ORF">MEDL_59148</name>
</gene>
<evidence type="ECO:0000256" key="1">
    <source>
        <dbReference type="SAM" id="MobiDB-lite"/>
    </source>
</evidence>